<feature type="compositionally biased region" description="Low complexity" evidence="1">
    <location>
        <begin position="304"/>
        <end position="365"/>
    </location>
</feature>
<keyword evidence="2" id="KW-0812">Transmembrane</keyword>
<dbReference type="InParanoid" id="A0A067PY72"/>
<dbReference type="HOGENOM" id="CLU_662332_0_0_1"/>
<dbReference type="STRING" id="933084.A0A067PY72"/>
<feature type="region of interest" description="Disordered" evidence="1">
    <location>
        <begin position="274"/>
        <end position="365"/>
    </location>
</feature>
<keyword evidence="2" id="KW-0472">Membrane</keyword>
<accession>A0A067PY72</accession>
<keyword evidence="4" id="KW-1185">Reference proteome</keyword>
<feature type="transmembrane region" description="Helical" evidence="2">
    <location>
        <begin position="392"/>
        <end position="413"/>
    </location>
</feature>
<organism evidence="3 4">
    <name type="scientific">Jaapia argillacea MUCL 33604</name>
    <dbReference type="NCBI Taxonomy" id="933084"/>
    <lineage>
        <taxon>Eukaryota</taxon>
        <taxon>Fungi</taxon>
        <taxon>Dikarya</taxon>
        <taxon>Basidiomycota</taxon>
        <taxon>Agaricomycotina</taxon>
        <taxon>Agaricomycetes</taxon>
        <taxon>Agaricomycetidae</taxon>
        <taxon>Jaapiales</taxon>
        <taxon>Jaapiaceae</taxon>
        <taxon>Jaapia</taxon>
    </lineage>
</organism>
<evidence type="ECO:0000313" key="3">
    <source>
        <dbReference type="EMBL" id="KDQ59659.1"/>
    </source>
</evidence>
<dbReference type="EMBL" id="KL197715">
    <property type="protein sequence ID" value="KDQ59659.1"/>
    <property type="molecule type" value="Genomic_DNA"/>
</dbReference>
<evidence type="ECO:0000256" key="1">
    <source>
        <dbReference type="SAM" id="MobiDB-lite"/>
    </source>
</evidence>
<protein>
    <submittedName>
        <fullName evidence="3">Uncharacterized protein</fullName>
    </submittedName>
</protein>
<dbReference type="AlphaFoldDB" id="A0A067PY72"/>
<name>A0A067PY72_9AGAM</name>
<keyword evidence="2" id="KW-1133">Transmembrane helix</keyword>
<evidence type="ECO:0000256" key="2">
    <source>
        <dbReference type="SAM" id="Phobius"/>
    </source>
</evidence>
<sequence length="415" mass="45535">MWLFDYPSAKNFNFRHYMGIRTADLSKWARSKEAISDGIPHIAVCSIAWRKPNCIIVVVGPPCATFSIRGCPPSGSTPWIEISTAIDDWYIRVKQLASLTITDQQLYLIDIIRLLQVFEFTETLEVDCFLGELEGVGCMWFTGCFWQILIQHLLHHGSRFKFEALPDWENDDQFEAPGASDSELQKALRFADIQQTIMLADVKARSVAKGLDESECLRRMNDLTIRVEEEFSKQLAFLRALCVAAPSPSSILEPSPPATTLPTPTLLFDTLSTTECTTTSTPKSPLETSPADITQHAPPLMPEAPATISSEPSTPSTPESPLLPILPPSSITQISSSEPATPSTSEPHSMLELPPTATIPPSSTASILTEPLTDQIAQQSSASGETRLVQPFNILLVVAFLLPLLLLALRAIYSG</sequence>
<evidence type="ECO:0000313" key="4">
    <source>
        <dbReference type="Proteomes" id="UP000027265"/>
    </source>
</evidence>
<proteinExistence type="predicted"/>
<reference evidence="4" key="1">
    <citation type="journal article" date="2014" name="Proc. Natl. Acad. Sci. U.S.A.">
        <title>Extensive sampling of basidiomycete genomes demonstrates inadequacy of the white-rot/brown-rot paradigm for wood decay fungi.</title>
        <authorList>
            <person name="Riley R."/>
            <person name="Salamov A.A."/>
            <person name="Brown D.W."/>
            <person name="Nagy L.G."/>
            <person name="Floudas D."/>
            <person name="Held B.W."/>
            <person name="Levasseur A."/>
            <person name="Lombard V."/>
            <person name="Morin E."/>
            <person name="Otillar R."/>
            <person name="Lindquist E.A."/>
            <person name="Sun H."/>
            <person name="LaButti K.M."/>
            <person name="Schmutz J."/>
            <person name="Jabbour D."/>
            <person name="Luo H."/>
            <person name="Baker S.E."/>
            <person name="Pisabarro A.G."/>
            <person name="Walton J.D."/>
            <person name="Blanchette R.A."/>
            <person name="Henrissat B."/>
            <person name="Martin F."/>
            <person name="Cullen D."/>
            <person name="Hibbett D.S."/>
            <person name="Grigoriev I.V."/>
        </authorList>
    </citation>
    <scope>NUCLEOTIDE SEQUENCE [LARGE SCALE GENOMIC DNA]</scope>
    <source>
        <strain evidence="4">MUCL 33604</strain>
    </source>
</reference>
<gene>
    <name evidence="3" type="ORF">JAAARDRAFT_205666</name>
</gene>
<dbReference type="Proteomes" id="UP000027265">
    <property type="component" value="Unassembled WGS sequence"/>
</dbReference>